<dbReference type="GO" id="GO:0009055">
    <property type="term" value="F:electron transfer activity"/>
    <property type="evidence" value="ECO:0007669"/>
    <property type="project" value="InterPro"/>
</dbReference>
<dbReference type="InterPro" id="IPR036116">
    <property type="entry name" value="FN3_sf"/>
</dbReference>
<dbReference type="CDD" id="cd00063">
    <property type="entry name" value="FN3"/>
    <property type="match status" value="3"/>
</dbReference>
<evidence type="ECO:0000259" key="8">
    <source>
        <dbReference type="PROSITE" id="PS50853"/>
    </source>
</evidence>
<protein>
    <recommendedName>
        <fullName evidence="12">Cytochrome-c peroxidase</fullName>
    </recommendedName>
</protein>
<keyword evidence="4" id="KW-0732">Signal</keyword>
<organism evidence="10 11">
    <name type="scientific">Sapientia aquatica</name>
    <dbReference type="NCBI Taxonomy" id="1549640"/>
    <lineage>
        <taxon>Bacteria</taxon>
        <taxon>Pseudomonadati</taxon>
        <taxon>Pseudomonadota</taxon>
        <taxon>Betaproteobacteria</taxon>
        <taxon>Burkholderiales</taxon>
        <taxon>Oxalobacteraceae</taxon>
        <taxon>Sapientia</taxon>
    </lineage>
</organism>
<dbReference type="Gene3D" id="1.10.760.10">
    <property type="entry name" value="Cytochrome c-like domain"/>
    <property type="match status" value="2"/>
</dbReference>
<evidence type="ECO:0000256" key="1">
    <source>
        <dbReference type="ARBA" id="ARBA00004196"/>
    </source>
</evidence>
<dbReference type="PROSITE" id="PS51007">
    <property type="entry name" value="CYTC"/>
    <property type="match status" value="2"/>
</dbReference>
<dbReference type="Gene3D" id="2.60.40.10">
    <property type="entry name" value="Immunoglobulins"/>
    <property type="match status" value="3"/>
</dbReference>
<dbReference type="GO" id="GO:0046872">
    <property type="term" value="F:metal ion binding"/>
    <property type="evidence" value="ECO:0007669"/>
    <property type="project" value="UniProtKB-KW"/>
</dbReference>
<dbReference type="PANTHER" id="PTHR30600:SF10">
    <property type="entry name" value="BLL6722 PROTEIN"/>
    <property type="match status" value="1"/>
</dbReference>
<evidence type="ECO:0000256" key="6">
    <source>
        <dbReference type="ARBA" id="ARBA00023004"/>
    </source>
</evidence>
<proteinExistence type="predicted"/>
<dbReference type="SMART" id="SM00060">
    <property type="entry name" value="FN3"/>
    <property type="match status" value="3"/>
</dbReference>
<keyword evidence="3 7" id="KW-0479">Metal-binding</keyword>
<dbReference type="InterPro" id="IPR051395">
    <property type="entry name" value="Cytochrome_c_Peroxidase/MauG"/>
</dbReference>
<dbReference type="InterPro" id="IPR003961">
    <property type="entry name" value="FN3_dom"/>
</dbReference>
<dbReference type="InterPro" id="IPR009056">
    <property type="entry name" value="Cyt_c-like_dom"/>
</dbReference>
<evidence type="ECO:0000259" key="9">
    <source>
        <dbReference type="PROSITE" id="PS51007"/>
    </source>
</evidence>
<dbReference type="AlphaFoldDB" id="A0A4R5W1S3"/>
<gene>
    <name evidence="10" type="ORF">E2I14_07810</name>
</gene>
<feature type="domain" description="Fibronectin type-III" evidence="8">
    <location>
        <begin position="206"/>
        <end position="298"/>
    </location>
</feature>
<dbReference type="GO" id="GO:0030313">
    <property type="term" value="C:cell envelope"/>
    <property type="evidence" value="ECO:0007669"/>
    <property type="project" value="UniProtKB-SubCell"/>
</dbReference>
<keyword evidence="6 7" id="KW-0408">Iron</keyword>
<comment type="subcellular location">
    <subcellularLocation>
        <location evidence="1">Cell envelope</location>
    </subcellularLocation>
</comment>
<feature type="domain" description="Fibronectin type-III" evidence="8">
    <location>
        <begin position="108"/>
        <end position="202"/>
    </location>
</feature>
<feature type="domain" description="Cytochrome c" evidence="9">
    <location>
        <begin position="599"/>
        <end position="800"/>
    </location>
</feature>
<dbReference type="PROSITE" id="PS50853">
    <property type="entry name" value="FN3"/>
    <property type="match status" value="3"/>
</dbReference>
<dbReference type="Pfam" id="PF03150">
    <property type="entry name" value="CCP_MauG"/>
    <property type="match status" value="1"/>
</dbReference>
<name>A0A4R5W1S3_9BURK</name>
<evidence type="ECO:0000313" key="10">
    <source>
        <dbReference type="EMBL" id="TDK66371.1"/>
    </source>
</evidence>
<dbReference type="Pfam" id="PF00041">
    <property type="entry name" value="fn3"/>
    <property type="match status" value="2"/>
</dbReference>
<accession>A0A4R5W1S3</accession>
<dbReference type="SUPFAM" id="SSF46626">
    <property type="entry name" value="Cytochrome c"/>
    <property type="match status" value="2"/>
</dbReference>
<evidence type="ECO:0000256" key="7">
    <source>
        <dbReference type="PROSITE-ProRule" id="PRU00433"/>
    </source>
</evidence>
<evidence type="ECO:0000256" key="2">
    <source>
        <dbReference type="ARBA" id="ARBA00022617"/>
    </source>
</evidence>
<dbReference type="OrthoDB" id="9805202at2"/>
<dbReference type="RefSeq" id="WP_133327188.1">
    <property type="nucleotide sequence ID" value="NZ_SMYL01000003.1"/>
</dbReference>
<dbReference type="SUPFAM" id="SSF49265">
    <property type="entry name" value="Fibronectin type III"/>
    <property type="match status" value="2"/>
</dbReference>
<dbReference type="GO" id="GO:0004130">
    <property type="term" value="F:cytochrome-c peroxidase activity"/>
    <property type="evidence" value="ECO:0007669"/>
    <property type="project" value="TreeGrafter"/>
</dbReference>
<evidence type="ECO:0008006" key="12">
    <source>
        <dbReference type="Google" id="ProtNLM"/>
    </source>
</evidence>
<feature type="domain" description="Cytochrome c" evidence="9">
    <location>
        <begin position="408"/>
        <end position="577"/>
    </location>
</feature>
<dbReference type="GO" id="GO:0020037">
    <property type="term" value="F:heme binding"/>
    <property type="evidence" value="ECO:0007669"/>
    <property type="project" value="InterPro"/>
</dbReference>
<dbReference type="InterPro" id="IPR036909">
    <property type="entry name" value="Cyt_c-like_dom_sf"/>
</dbReference>
<sequence>MVTPGTPAAPGVPQIISIAPGTLDAAITFSAPAAAGSSQIISYNGACTDGQFNYFGISTSPTTAIFITGLSQGISYSCTISATNSELTSANSVATTVTIPILANSSGLPSAPTIGNIIPGNSSATVNFTAPASSGANPIVGYEATCTGTKGVFRIAGVSSPIVVTGLTNGTSYSCNVYANNSQGTSPISANGSVIPSATAPGASTVPSSPQNVSITQGNLSAIIGFSAPNSNGGSPITSYTATCSNGTKTLSGSELTSPIPVTGLAAGITYSCSVVATNIQGMSAASNSVTVNATAIAPNPSSLPTTMVAGPVLASIASDGMTTVVVTLTNADGTLFTDHSIPVTFSSACASANTATITATSNSVNGLAWGVYQPTGCTGTDTISVSAISGLSAATSVTVIGTTSLTSTGALGKALFFDKSLSANGQQSCASCHSPGVYFQAPNSLAVQLGGTSGNAAGFRSAPSVTYAALDTPFRFLSATNSAGTANNGANGKLGTPRGGLMWDGRASDVFVQPTGPLLAPHEMANANSSAVLTKLLNSPSFARFNAVYPGTSSSSNPDTVLGEIATAIGTFESQEASFFPFNSKYDQVLANRASFTAQEANGQQLFFNSNKGGCFGCHTPFSNLHTVQTSPFFTDGSYRVLAVPRNFSLPYNNDSAVQALLTNLGLASLLNGSTLGTPNHSYYDLGFCGPFRTDSLGDAALCGAFRTPGLRNVSMKGAYFHNGIYSTLGQVINFYINRDASPQSIYLTASGTPDIPYNDLPVMYQGNREVRNPFTPIAGGRMTNAEIQDLITFMCTLNDGYDPNNPIAYQQPLQCRNAVRR</sequence>
<feature type="domain" description="Fibronectin type-III" evidence="8">
    <location>
        <begin position="9"/>
        <end position="102"/>
    </location>
</feature>
<comment type="caution">
    <text evidence="10">The sequence shown here is derived from an EMBL/GenBank/DDBJ whole genome shotgun (WGS) entry which is preliminary data.</text>
</comment>
<dbReference type="InterPro" id="IPR013783">
    <property type="entry name" value="Ig-like_fold"/>
</dbReference>
<evidence type="ECO:0000313" key="11">
    <source>
        <dbReference type="Proteomes" id="UP000294829"/>
    </source>
</evidence>
<keyword evidence="11" id="KW-1185">Reference proteome</keyword>
<dbReference type="PANTHER" id="PTHR30600">
    <property type="entry name" value="CYTOCHROME C PEROXIDASE-RELATED"/>
    <property type="match status" value="1"/>
</dbReference>
<evidence type="ECO:0000256" key="3">
    <source>
        <dbReference type="ARBA" id="ARBA00022723"/>
    </source>
</evidence>
<dbReference type="EMBL" id="SMYL01000003">
    <property type="protein sequence ID" value="TDK66371.1"/>
    <property type="molecule type" value="Genomic_DNA"/>
</dbReference>
<keyword evidence="5" id="KW-0560">Oxidoreductase</keyword>
<evidence type="ECO:0000256" key="4">
    <source>
        <dbReference type="ARBA" id="ARBA00022729"/>
    </source>
</evidence>
<evidence type="ECO:0000256" key="5">
    <source>
        <dbReference type="ARBA" id="ARBA00023002"/>
    </source>
</evidence>
<dbReference type="Proteomes" id="UP000294829">
    <property type="component" value="Unassembled WGS sequence"/>
</dbReference>
<dbReference type="InterPro" id="IPR004852">
    <property type="entry name" value="Di-haem_cyt_c_peroxidsae"/>
</dbReference>
<reference evidence="10 11" key="1">
    <citation type="submission" date="2019-03" db="EMBL/GenBank/DDBJ databases">
        <title>Sapientia aquatica gen. nov., sp. nov., isolated from a crater lake.</title>
        <authorList>
            <person name="Felfoldi T."/>
            <person name="Szabo A."/>
            <person name="Toth E."/>
            <person name="Schumann P."/>
            <person name="Keki Z."/>
            <person name="Marialigeti K."/>
            <person name="Mathe I."/>
        </authorList>
    </citation>
    <scope>NUCLEOTIDE SEQUENCE [LARGE SCALE GENOMIC DNA]</scope>
    <source>
        <strain evidence="10 11">SA-152</strain>
    </source>
</reference>
<keyword evidence="2 7" id="KW-0349">Heme</keyword>